<keyword evidence="2" id="KW-1185">Reference proteome</keyword>
<dbReference type="EMBL" id="JARBHB010000004">
    <property type="protein sequence ID" value="KAJ8885625.1"/>
    <property type="molecule type" value="Genomic_DNA"/>
</dbReference>
<comment type="caution">
    <text evidence="1">The sequence shown here is derived from an EMBL/GenBank/DDBJ whole genome shotgun (WGS) entry which is preliminary data.</text>
</comment>
<organism evidence="1 2">
    <name type="scientific">Dryococelus australis</name>
    <dbReference type="NCBI Taxonomy" id="614101"/>
    <lineage>
        <taxon>Eukaryota</taxon>
        <taxon>Metazoa</taxon>
        <taxon>Ecdysozoa</taxon>
        <taxon>Arthropoda</taxon>
        <taxon>Hexapoda</taxon>
        <taxon>Insecta</taxon>
        <taxon>Pterygota</taxon>
        <taxon>Neoptera</taxon>
        <taxon>Polyneoptera</taxon>
        <taxon>Phasmatodea</taxon>
        <taxon>Verophasmatodea</taxon>
        <taxon>Anareolatae</taxon>
        <taxon>Phasmatidae</taxon>
        <taxon>Eurycanthinae</taxon>
        <taxon>Dryococelus</taxon>
    </lineage>
</organism>
<gene>
    <name evidence="1" type="ORF">PR048_011823</name>
</gene>
<reference evidence="1 2" key="1">
    <citation type="submission" date="2023-02" db="EMBL/GenBank/DDBJ databases">
        <title>LHISI_Scaffold_Assembly.</title>
        <authorList>
            <person name="Stuart O.P."/>
            <person name="Cleave R."/>
            <person name="Magrath M.J.L."/>
            <person name="Mikheyev A.S."/>
        </authorList>
    </citation>
    <scope>NUCLEOTIDE SEQUENCE [LARGE SCALE GENOMIC DNA]</scope>
    <source>
        <strain evidence="1">Daus_M_001</strain>
        <tissue evidence="1">Leg muscle</tissue>
    </source>
</reference>
<name>A0ABQ9HN69_9NEOP</name>
<dbReference type="Proteomes" id="UP001159363">
    <property type="component" value="Chromosome X"/>
</dbReference>
<evidence type="ECO:0000313" key="2">
    <source>
        <dbReference type="Proteomes" id="UP001159363"/>
    </source>
</evidence>
<evidence type="ECO:0000313" key="1">
    <source>
        <dbReference type="EMBL" id="KAJ8885625.1"/>
    </source>
</evidence>
<proteinExistence type="predicted"/>
<accession>A0ABQ9HN69</accession>
<protein>
    <submittedName>
        <fullName evidence="1">Uncharacterized protein</fullName>
    </submittedName>
</protein>
<sequence length="90" mass="10091">MLRKVTECQIPLSLALLEYSNTPIAAIGLSPSQMLLLHHLKSKIPTHSDLLKPHSHSEVPARLRARQDSQKYYFDRSSKSLPDLCPGQSV</sequence>